<sequence>REQIRNRYRERYQLSDKALAAPFFNPGDNWGNHLCCEPRAALAALLRMLLPQIEAGRLQIFYHAHLLSAELTGTSINTVTVAQPDFNRQLCFHAAYYLDATELGDLLPLLESPGANDTPSQQTDGPHPTAHLTFSYQFAVDFRPNEKHTIPTPPDYAYNREHQPYTLRMHYGEHERNNTFFTPVEGLPGPLWTYRRILAAEQFAPGQVAGDVSLVHWAGTALGEGNIIEANPEARIALLQRAKNLSLGLLYWLQTEAPRDDGQGCGYPELRLRPDIMGTYDGLSQTPYTCQSRH</sequence>
<accession>A0A382UCB4</accession>
<protein>
    <submittedName>
        <fullName evidence="1">Uncharacterized protein</fullName>
    </submittedName>
</protein>
<dbReference type="Pfam" id="PF12831">
    <property type="entry name" value="FAD_oxidored"/>
    <property type="match status" value="1"/>
</dbReference>
<dbReference type="AlphaFoldDB" id="A0A382UCB4"/>
<feature type="non-terminal residue" evidence="1">
    <location>
        <position position="1"/>
    </location>
</feature>
<gene>
    <name evidence="1" type="ORF">METZ01_LOCUS384235</name>
</gene>
<reference evidence="1" key="1">
    <citation type="submission" date="2018-05" db="EMBL/GenBank/DDBJ databases">
        <authorList>
            <person name="Lanie J.A."/>
            <person name="Ng W.-L."/>
            <person name="Kazmierczak K.M."/>
            <person name="Andrzejewski T.M."/>
            <person name="Davidsen T.M."/>
            <person name="Wayne K.J."/>
            <person name="Tettelin H."/>
            <person name="Glass J.I."/>
            <person name="Rusch D."/>
            <person name="Podicherti R."/>
            <person name="Tsui H.-C.T."/>
            <person name="Winkler M.E."/>
        </authorList>
    </citation>
    <scope>NUCLEOTIDE SEQUENCE</scope>
</reference>
<organism evidence="1">
    <name type="scientific">marine metagenome</name>
    <dbReference type="NCBI Taxonomy" id="408172"/>
    <lineage>
        <taxon>unclassified sequences</taxon>
        <taxon>metagenomes</taxon>
        <taxon>ecological metagenomes</taxon>
    </lineage>
</organism>
<feature type="non-terminal residue" evidence="1">
    <location>
        <position position="294"/>
    </location>
</feature>
<proteinExistence type="predicted"/>
<dbReference type="EMBL" id="UINC01142816">
    <property type="protein sequence ID" value="SVD31381.1"/>
    <property type="molecule type" value="Genomic_DNA"/>
</dbReference>
<name>A0A382UCB4_9ZZZZ</name>
<evidence type="ECO:0000313" key="1">
    <source>
        <dbReference type="EMBL" id="SVD31381.1"/>
    </source>
</evidence>